<proteinExistence type="predicted"/>
<organism evidence="1">
    <name type="scientific">Rhizophora mucronata</name>
    <name type="common">Asiatic mangrove</name>
    <dbReference type="NCBI Taxonomy" id="61149"/>
    <lineage>
        <taxon>Eukaryota</taxon>
        <taxon>Viridiplantae</taxon>
        <taxon>Streptophyta</taxon>
        <taxon>Embryophyta</taxon>
        <taxon>Tracheophyta</taxon>
        <taxon>Spermatophyta</taxon>
        <taxon>Magnoliopsida</taxon>
        <taxon>eudicotyledons</taxon>
        <taxon>Gunneridae</taxon>
        <taxon>Pentapetalae</taxon>
        <taxon>rosids</taxon>
        <taxon>fabids</taxon>
        <taxon>Malpighiales</taxon>
        <taxon>Rhizophoraceae</taxon>
        <taxon>Rhizophora</taxon>
    </lineage>
</organism>
<protein>
    <submittedName>
        <fullName evidence="1">Uncharacterized protein</fullName>
    </submittedName>
</protein>
<reference evidence="1" key="1">
    <citation type="submission" date="2018-02" db="EMBL/GenBank/DDBJ databases">
        <title>Rhizophora mucronata_Transcriptome.</title>
        <authorList>
            <person name="Meera S.P."/>
            <person name="Sreeshan A."/>
            <person name="Augustine A."/>
        </authorList>
    </citation>
    <scope>NUCLEOTIDE SEQUENCE</scope>
    <source>
        <tissue evidence="1">Leaf</tissue>
    </source>
</reference>
<sequence length="46" mass="5569">MFHCRDIKPRSFRLKTKVPRALKLAYKATIRIKEHITGTMPKYEFF</sequence>
<dbReference type="EMBL" id="GGEC01055366">
    <property type="protein sequence ID" value="MBX35850.1"/>
    <property type="molecule type" value="Transcribed_RNA"/>
</dbReference>
<name>A0A2P2N054_RHIMU</name>
<accession>A0A2P2N054</accession>
<dbReference type="AlphaFoldDB" id="A0A2P2N054"/>
<evidence type="ECO:0000313" key="1">
    <source>
        <dbReference type="EMBL" id="MBX35850.1"/>
    </source>
</evidence>